<accession>A0A1R4FE92</accession>
<organism evidence="2 3">
    <name type="scientific">Brevundimonas diminuta 3F5N</name>
    <dbReference type="NCBI Taxonomy" id="1255603"/>
    <lineage>
        <taxon>Bacteria</taxon>
        <taxon>Pseudomonadati</taxon>
        <taxon>Pseudomonadota</taxon>
        <taxon>Alphaproteobacteria</taxon>
        <taxon>Caulobacterales</taxon>
        <taxon>Caulobacteraceae</taxon>
        <taxon>Brevundimonas</taxon>
    </lineage>
</organism>
<dbReference type="Proteomes" id="UP000195766">
    <property type="component" value="Unassembled WGS sequence"/>
</dbReference>
<dbReference type="EMBL" id="FUIE01000021">
    <property type="protein sequence ID" value="SJM54265.1"/>
    <property type="molecule type" value="Genomic_DNA"/>
</dbReference>
<dbReference type="AlphaFoldDB" id="A0A1R4FE92"/>
<dbReference type="Pfam" id="PF09980">
    <property type="entry name" value="DUF2214"/>
    <property type="match status" value="1"/>
</dbReference>
<feature type="transmembrane region" description="Helical" evidence="1">
    <location>
        <begin position="89"/>
        <end position="109"/>
    </location>
</feature>
<proteinExistence type="predicted"/>
<keyword evidence="1" id="KW-0472">Membrane</keyword>
<reference evidence="2 3" key="1">
    <citation type="submission" date="2017-02" db="EMBL/GenBank/DDBJ databases">
        <authorList>
            <person name="Peterson S.W."/>
        </authorList>
    </citation>
    <scope>NUCLEOTIDE SEQUENCE [LARGE SCALE GENOMIC DNA]</scope>
    <source>
        <strain evidence="2 3">3F5N</strain>
    </source>
</reference>
<dbReference type="InterPro" id="IPR018706">
    <property type="entry name" value="DUF2214_membrane"/>
</dbReference>
<feature type="transmembrane region" description="Helical" evidence="1">
    <location>
        <begin position="138"/>
        <end position="158"/>
    </location>
</feature>
<dbReference type="OrthoDB" id="826511at2"/>
<name>A0A1R4FE92_BREDI</name>
<evidence type="ECO:0000313" key="2">
    <source>
        <dbReference type="EMBL" id="SJM54265.1"/>
    </source>
</evidence>
<evidence type="ECO:0000256" key="1">
    <source>
        <dbReference type="SAM" id="Phobius"/>
    </source>
</evidence>
<feature type="transmembrane region" description="Helical" evidence="1">
    <location>
        <begin position="54"/>
        <end position="77"/>
    </location>
</feature>
<keyword evidence="1" id="KW-0812">Transmembrane</keyword>
<evidence type="ECO:0000313" key="3">
    <source>
        <dbReference type="Proteomes" id="UP000195766"/>
    </source>
</evidence>
<sequence>MLAAYTVPTSFAKAAMHDLVLAILHHLLFLGLIVMLASELALLRTPKPPLKRLAGLDAGYGVTALLIVLVGVGRVMGGKGWAFYEVNPFFWAKIATFALIGLISIRPTLAILKWRKAARATPGYIPPQAELTAARRAIGLEILLLIPLLAFAAAMARWPL</sequence>
<protein>
    <submittedName>
        <fullName evidence="2">Putative inner membrane protein</fullName>
    </submittedName>
</protein>
<keyword evidence="1" id="KW-1133">Transmembrane helix</keyword>
<gene>
    <name evidence="2" type="ORF">FM111_04245</name>
</gene>
<feature type="transmembrane region" description="Helical" evidence="1">
    <location>
        <begin position="20"/>
        <end position="42"/>
    </location>
</feature>